<dbReference type="Proteomes" id="UP001596002">
    <property type="component" value="Unassembled WGS sequence"/>
</dbReference>
<dbReference type="EMBL" id="JBHSHC010000002">
    <property type="protein sequence ID" value="MFC4765801.1"/>
    <property type="molecule type" value="Genomic_DNA"/>
</dbReference>
<dbReference type="RefSeq" id="WP_380023346.1">
    <property type="nucleotide sequence ID" value="NZ_JBHSHC010000002.1"/>
</dbReference>
<evidence type="ECO:0000313" key="2">
    <source>
        <dbReference type="EMBL" id="MFC4765801.1"/>
    </source>
</evidence>
<name>A0ABV9PV35_9BACL</name>
<dbReference type="GO" id="GO:0032259">
    <property type="term" value="P:methylation"/>
    <property type="evidence" value="ECO:0007669"/>
    <property type="project" value="UniProtKB-KW"/>
</dbReference>
<keyword evidence="2" id="KW-0808">Transferase</keyword>
<dbReference type="InterPro" id="IPR029063">
    <property type="entry name" value="SAM-dependent_MTases_sf"/>
</dbReference>
<feature type="domain" description="Methyltransferase type 11" evidence="1">
    <location>
        <begin position="14"/>
        <end position="58"/>
    </location>
</feature>
<dbReference type="GO" id="GO:0008168">
    <property type="term" value="F:methyltransferase activity"/>
    <property type="evidence" value="ECO:0007669"/>
    <property type="project" value="UniProtKB-KW"/>
</dbReference>
<proteinExistence type="predicted"/>
<reference evidence="3" key="1">
    <citation type="journal article" date="2019" name="Int. J. Syst. Evol. Microbiol.">
        <title>The Global Catalogue of Microorganisms (GCM) 10K type strain sequencing project: providing services to taxonomists for standard genome sequencing and annotation.</title>
        <authorList>
            <consortium name="The Broad Institute Genomics Platform"/>
            <consortium name="The Broad Institute Genome Sequencing Center for Infectious Disease"/>
            <person name="Wu L."/>
            <person name="Ma J."/>
        </authorList>
    </citation>
    <scope>NUCLEOTIDE SEQUENCE [LARGE SCALE GENOMIC DNA]</scope>
    <source>
        <strain evidence="3">WYCCWR 12678</strain>
    </source>
</reference>
<dbReference type="CDD" id="cd02440">
    <property type="entry name" value="AdoMet_MTases"/>
    <property type="match status" value="1"/>
</dbReference>
<organism evidence="2 3">
    <name type="scientific">Effusibacillus consociatus</name>
    <dbReference type="NCBI Taxonomy" id="1117041"/>
    <lineage>
        <taxon>Bacteria</taxon>
        <taxon>Bacillati</taxon>
        <taxon>Bacillota</taxon>
        <taxon>Bacilli</taxon>
        <taxon>Bacillales</taxon>
        <taxon>Alicyclobacillaceae</taxon>
        <taxon>Effusibacillus</taxon>
    </lineage>
</organism>
<dbReference type="SUPFAM" id="SSF53335">
    <property type="entry name" value="S-adenosyl-L-methionine-dependent methyltransferases"/>
    <property type="match status" value="1"/>
</dbReference>
<evidence type="ECO:0000259" key="1">
    <source>
        <dbReference type="Pfam" id="PF08241"/>
    </source>
</evidence>
<evidence type="ECO:0000313" key="3">
    <source>
        <dbReference type="Proteomes" id="UP001596002"/>
    </source>
</evidence>
<dbReference type="Pfam" id="PF08241">
    <property type="entry name" value="Methyltransf_11"/>
    <property type="match status" value="1"/>
</dbReference>
<dbReference type="InterPro" id="IPR013216">
    <property type="entry name" value="Methyltransf_11"/>
</dbReference>
<accession>A0ABV9PV35</accession>
<protein>
    <submittedName>
        <fullName evidence="2">Methyltransferase domain-containing protein</fullName>
    </submittedName>
</protein>
<sequence length="139" mass="16262">MHEYHISRHDNQLSLSLPDQSVDTLFSHFLLHRKSRHDVPEILKEYNRVLKPGGRLIIQVPNLEWIAKRYMEGKIKFSDLDLLVYGNQVDETDFIETGFDVSRLTNLLDMAGFENTQVNKLDELNMEIQSTKCMKVENL</sequence>
<dbReference type="Gene3D" id="3.40.50.150">
    <property type="entry name" value="Vaccinia Virus protein VP39"/>
    <property type="match status" value="1"/>
</dbReference>
<gene>
    <name evidence="2" type="ORF">ACFO8Q_00065</name>
</gene>
<comment type="caution">
    <text evidence="2">The sequence shown here is derived from an EMBL/GenBank/DDBJ whole genome shotgun (WGS) entry which is preliminary data.</text>
</comment>
<keyword evidence="2" id="KW-0489">Methyltransferase</keyword>
<keyword evidence="3" id="KW-1185">Reference proteome</keyword>